<accession>A0AAV7RH52</accession>
<dbReference type="EMBL" id="JANPWB010000009">
    <property type="protein sequence ID" value="KAJ1151320.1"/>
    <property type="molecule type" value="Genomic_DNA"/>
</dbReference>
<sequence>MVTTEASGEIPGSSDAVFSCIPGLDIPGLSDLVRPILYYCENIKQSALPPGNSTPAQLASALGSMGEGGGKECSEHLNSTPTSAACLSSGSLWARAPRLVFRRLSVRRQHSATQRWSRSPPPLVRPIDPTTRHCFAGEGSRPAIPLEPGDAAVTLPVAGPHTRAPRQPNPQPGGAQLTARRR</sequence>
<dbReference type="Proteomes" id="UP001066276">
    <property type="component" value="Chromosome 5"/>
</dbReference>
<name>A0AAV7RH52_PLEWA</name>
<evidence type="ECO:0000313" key="2">
    <source>
        <dbReference type="EMBL" id="KAJ1151320.1"/>
    </source>
</evidence>
<comment type="caution">
    <text evidence="2">The sequence shown here is derived from an EMBL/GenBank/DDBJ whole genome shotgun (WGS) entry which is preliminary data.</text>
</comment>
<evidence type="ECO:0000313" key="3">
    <source>
        <dbReference type="Proteomes" id="UP001066276"/>
    </source>
</evidence>
<protein>
    <submittedName>
        <fullName evidence="2">Uncharacterized protein</fullName>
    </submittedName>
</protein>
<feature type="region of interest" description="Disordered" evidence="1">
    <location>
        <begin position="136"/>
        <end position="182"/>
    </location>
</feature>
<organism evidence="2 3">
    <name type="scientific">Pleurodeles waltl</name>
    <name type="common">Iberian ribbed newt</name>
    <dbReference type="NCBI Taxonomy" id="8319"/>
    <lineage>
        <taxon>Eukaryota</taxon>
        <taxon>Metazoa</taxon>
        <taxon>Chordata</taxon>
        <taxon>Craniata</taxon>
        <taxon>Vertebrata</taxon>
        <taxon>Euteleostomi</taxon>
        <taxon>Amphibia</taxon>
        <taxon>Batrachia</taxon>
        <taxon>Caudata</taxon>
        <taxon>Salamandroidea</taxon>
        <taxon>Salamandridae</taxon>
        <taxon>Pleurodelinae</taxon>
        <taxon>Pleurodeles</taxon>
    </lineage>
</organism>
<evidence type="ECO:0000256" key="1">
    <source>
        <dbReference type="SAM" id="MobiDB-lite"/>
    </source>
</evidence>
<reference evidence="2" key="1">
    <citation type="journal article" date="2022" name="bioRxiv">
        <title>Sequencing and chromosome-scale assembly of the giantPleurodeles waltlgenome.</title>
        <authorList>
            <person name="Brown T."/>
            <person name="Elewa A."/>
            <person name="Iarovenko S."/>
            <person name="Subramanian E."/>
            <person name="Araus A.J."/>
            <person name="Petzold A."/>
            <person name="Susuki M."/>
            <person name="Suzuki K.-i.T."/>
            <person name="Hayashi T."/>
            <person name="Toyoda A."/>
            <person name="Oliveira C."/>
            <person name="Osipova E."/>
            <person name="Leigh N.D."/>
            <person name="Simon A."/>
            <person name="Yun M.H."/>
        </authorList>
    </citation>
    <scope>NUCLEOTIDE SEQUENCE</scope>
    <source>
        <strain evidence="2">20211129_DDA</strain>
        <tissue evidence="2">Liver</tissue>
    </source>
</reference>
<dbReference type="AlphaFoldDB" id="A0AAV7RH52"/>
<proteinExistence type="predicted"/>
<gene>
    <name evidence="2" type="ORF">NDU88_004103</name>
</gene>
<keyword evidence="3" id="KW-1185">Reference proteome</keyword>